<evidence type="ECO:0000256" key="1">
    <source>
        <dbReference type="SAM" id="MobiDB-lite"/>
    </source>
</evidence>
<dbReference type="RefSeq" id="WP_053222058.1">
    <property type="nucleotide sequence ID" value="NZ_JSVA01000003.1"/>
</dbReference>
<dbReference type="EMBL" id="JSVA01000003">
    <property type="protein sequence ID" value="KOF04347.1"/>
    <property type="molecule type" value="Genomic_DNA"/>
</dbReference>
<evidence type="ECO:0000313" key="4">
    <source>
        <dbReference type="Proteomes" id="UP000036908"/>
    </source>
</evidence>
<reference evidence="4" key="1">
    <citation type="submission" date="2014-11" db="EMBL/GenBank/DDBJ databases">
        <title>Genome sequencing of Roseivirga sp. D-25.</title>
        <authorList>
            <person name="Selvaratnam C."/>
            <person name="Thevarajoo S."/>
            <person name="Goh K.M."/>
            <person name="Eee R."/>
            <person name="Chan K.-G."/>
            <person name="Chong C.S."/>
        </authorList>
    </citation>
    <scope>NUCLEOTIDE SEQUENCE [LARGE SCALE GENOMIC DNA]</scope>
    <source>
        <strain evidence="4">D-25</strain>
    </source>
</reference>
<name>A0A0L8AQ88_9BACT</name>
<dbReference type="NCBIfam" id="TIGR04183">
    <property type="entry name" value="Por_Secre_tail"/>
    <property type="match status" value="1"/>
</dbReference>
<protein>
    <recommendedName>
        <fullName evidence="5">Secretion system C-terminal sorting domain-containing protein</fullName>
    </recommendedName>
</protein>
<accession>A0A0L8AQ88</accession>
<organism evidence="3 4">
    <name type="scientific">Roseivirga seohaensis subsp. aquiponti</name>
    <dbReference type="NCBI Taxonomy" id="1566026"/>
    <lineage>
        <taxon>Bacteria</taxon>
        <taxon>Pseudomonadati</taxon>
        <taxon>Bacteroidota</taxon>
        <taxon>Cytophagia</taxon>
        <taxon>Cytophagales</taxon>
        <taxon>Roseivirgaceae</taxon>
        <taxon>Roseivirga</taxon>
    </lineage>
</organism>
<dbReference type="InterPro" id="IPR026444">
    <property type="entry name" value="Secre_tail"/>
</dbReference>
<evidence type="ECO:0000256" key="2">
    <source>
        <dbReference type="SAM" id="SignalP"/>
    </source>
</evidence>
<evidence type="ECO:0000313" key="3">
    <source>
        <dbReference type="EMBL" id="KOF04347.1"/>
    </source>
</evidence>
<dbReference type="Proteomes" id="UP000036908">
    <property type="component" value="Unassembled WGS sequence"/>
</dbReference>
<dbReference type="PATRIC" id="fig|1566026.4.peg.2142"/>
<feature type="signal peptide" evidence="2">
    <location>
        <begin position="1"/>
        <end position="20"/>
    </location>
</feature>
<evidence type="ECO:0008006" key="5">
    <source>
        <dbReference type="Google" id="ProtNLM"/>
    </source>
</evidence>
<comment type="caution">
    <text evidence="3">The sequence shown here is derived from an EMBL/GenBank/DDBJ whole genome shotgun (WGS) entry which is preliminary data.</text>
</comment>
<dbReference type="OrthoDB" id="1466765at2"/>
<feature type="chain" id="PRO_5005580285" description="Secretion system C-terminal sorting domain-containing protein" evidence="2">
    <location>
        <begin position="21"/>
        <end position="1290"/>
    </location>
</feature>
<proteinExistence type="predicted"/>
<gene>
    <name evidence="3" type="ORF">OB69_02205</name>
</gene>
<dbReference type="InterPro" id="IPR011050">
    <property type="entry name" value="Pectin_lyase_fold/virulence"/>
</dbReference>
<feature type="region of interest" description="Disordered" evidence="1">
    <location>
        <begin position="997"/>
        <end position="1019"/>
    </location>
</feature>
<keyword evidence="4" id="KW-1185">Reference proteome</keyword>
<dbReference type="SUPFAM" id="SSF51126">
    <property type="entry name" value="Pectin lyase-like"/>
    <property type="match status" value="1"/>
</dbReference>
<keyword evidence="2" id="KW-0732">Signal</keyword>
<sequence>MKFIFTFTFFVCTVICSAQANFQSNVASGNWTAPGSWLLVSGSDADGIPDSNDNVTIQTGHTINIATTTTQNCNNLTIDRGTLAYTAGTGRLNVRGNFVANSTSGTRARLSGSSNNHRIVITGSSTVNASSHLEVIAVRITANGPTVLSGLLEFTTAQASNNLFTDVTINGSGTWTNNSTQNFTFSGSILNNSGNAMTPCSTVDGCNYVLNGDGESIGGTGTNTLTRLVINDPVTITNDGTLVMTDDIVGSGTLINDGSITVNTHAGGANFTLDNWDLNNPGSSFTYQGTANETLDITFPFYDLVVNMDNGVLLQVLNNDVSVENNLAINSGEMRVRDNRTLAVTGDLSIAGANAEFSPFSTNNTVNIGGNLLMSDGNYDQNEGDVNVTGDIILTGGTMIISESGTSTLDATDMTITAAAVTLSSGTMTISNAAGGLTIDSDANNVAILSALDVAGQIAVQSGTTILNSGADVSAGSIAISGGIFRPNNATVILDVTGDITTSATGIYDQNDGDVNVSGDFNLTNGSAFLDGGTLDATDMDIATGDVQLRAGTMNVTNPTGGITINSGRLIMNGGNTLNVTNDLTIAGGELLFNDNTATINISGDLLMSSGEYDHNDGDMNISGDITITGGAMDLNETTASTIDATDMTLATGTVDLRAGTLTLTNAAGGLTVNSGAFNQLGTTVSIAGDFEVNGGTVDSNTGTLTFVNMDIATGGAMTLANTSITSTGTITVDNGSFTIDGAAGSYNFNNIDVNSNGSWLVTAPYSPTISGNLSNDGTFTGCNGAGCVYTLTSATGTISGTGAMNTMSDFLIDAPASYTNTNSGGVDISDALGGTGAFINGANGSMLYGGSNANFTISSFTASAVGNTVTYNRTVSNQEIQQTTDAGNNYYNLVINKADGQDVTTTADITIDNQLTMTAGDIIMGGQNIIMSPGATITGGNSISYIQDNAGGVLRYGLSALGTFFVPIGGDQYSPITLTLTSATIGGGASIDFSITDSAHPNRDRDNTGDSPAGDDDGTAATDYIDLYWTVSGNNITNPVYNASFIYDASDFTQTTESNMVGVAYRTIAGGTLDWFVGGTVNPTNNTVTVSNVAGFGDLYAMDNTTERLPIVLLSFNAFPSKGAVNLKWVTAIEENNQLFTVERSSDGKEFTPVLFVEGAGTTTATRSYSISDLNPVLGRSYYRLKQTDFNGQFEYSEVISVVYEGVNTFSFGLKGNVITTGEKLRVWSQNALELPKLMIRDIKGEMLLNKTLSPEQEEVEETSLLSAGIYFLTVSHLGSVETKKFIVR</sequence>